<dbReference type="SUPFAM" id="SSF63829">
    <property type="entry name" value="Calcium-dependent phosphotriesterase"/>
    <property type="match status" value="1"/>
</dbReference>
<keyword evidence="8" id="KW-1185">Reference proteome</keyword>
<dbReference type="GO" id="GO:0005773">
    <property type="term" value="C:vacuole"/>
    <property type="evidence" value="ECO:0007669"/>
    <property type="project" value="UniProtKB-SubCell"/>
</dbReference>
<comment type="subcellular location">
    <subcellularLocation>
        <location evidence="1">Vacuole</location>
    </subcellularLocation>
</comment>
<feature type="domain" description="Strictosidine synthase conserved region" evidence="6">
    <location>
        <begin position="146"/>
        <end position="233"/>
    </location>
</feature>
<accession>W9RH28</accession>
<dbReference type="GO" id="GO:0012505">
    <property type="term" value="C:endomembrane system"/>
    <property type="evidence" value="ECO:0007669"/>
    <property type="project" value="TreeGrafter"/>
</dbReference>
<dbReference type="PANTHER" id="PTHR10426">
    <property type="entry name" value="STRICTOSIDINE SYNTHASE-RELATED"/>
    <property type="match status" value="1"/>
</dbReference>
<dbReference type="Proteomes" id="UP000030645">
    <property type="component" value="Unassembled WGS sequence"/>
</dbReference>
<reference evidence="8" key="1">
    <citation type="submission" date="2013-01" db="EMBL/GenBank/DDBJ databases">
        <title>Draft Genome Sequence of a Mulberry Tree, Morus notabilis C.K. Schneid.</title>
        <authorList>
            <person name="He N."/>
            <person name="Zhao S."/>
        </authorList>
    </citation>
    <scope>NUCLEOTIDE SEQUENCE</scope>
</reference>
<sequence length="328" mass="36135">MLLILLIILLSVPSNCIVLFQQTSTFRRLNLPNTSVGPESITFDSLGRGPYTGISDGKIVRYDRRTAGFVDFAFTSRNRSKALCDGTNNPALRPICGRPLGMEFFIRKNMLFIADAFLGLFKVGLNGGLATQLANAAEGIPFRFLNGLSVDQHTGDVYFTDFSSRFLQTQIQQAVAANDSTGRLLKYDYRTKNVTVLLRRLSGANGVAISSDSSYVLVAEFLANRTRRFWLHGTKAFTSEIVATFRGMPDNIRRAPFGNFLVAVNVERPAGGPRLIPTAIRINGAGQTLQTLPLDRYYNNTTISEVLQCGKQYYIGSVEANFVGVFNG</sequence>
<keyword evidence="3" id="KW-0926">Vacuole</keyword>
<name>W9RH28_9ROSA</name>
<evidence type="ECO:0000256" key="3">
    <source>
        <dbReference type="ARBA" id="ARBA00022554"/>
    </source>
</evidence>
<evidence type="ECO:0000256" key="1">
    <source>
        <dbReference type="ARBA" id="ARBA00004116"/>
    </source>
</evidence>
<dbReference type="InterPro" id="IPR011042">
    <property type="entry name" value="6-blade_b-propeller_TolB-like"/>
</dbReference>
<dbReference type="EMBL" id="KE344718">
    <property type="protein sequence ID" value="EXB76379.1"/>
    <property type="molecule type" value="Genomic_DNA"/>
</dbReference>
<evidence type="ECO:0000313" key="8">
    <source>
        <dbReference type="Proteomes" id="UP000030645"/>
    </source>
</evidence>
<comment type="similarity">
    <text evidence="2">Belongs to the strictosidine synthase family.</text>
</comment>
<dbReference type="PANTHER" id="PTHR10426:SF136">
    <property type="entry name" value="PROTEIN STRICTOSIDINE SYNTHASE-LIKE 9-LIKE"/>
    <property type="match status" value="1"/>
</dbReference>
<dbReference type="eggNOG" id="KOG1520">
    <property type="taxonomic scope" value="Eukaryota"/>
</dbReference>
<dbReference type="KEGG" id="mnt:21388786"/>
<dbReference type="AlphaFoldDB" id="W9RH28"/>
<organism evidence="7 8">
    <name type="scientific">Morus notabilis</name>
    <dbReference type="NCBI Taxonomy" id="981085"/>
    <lineage>
        <taxon>Eukaryota</taxon>
        <taxon>Viridiplantae</taxon>
        <taxon>Streptophyta</taxon>
        <taxon>Embryophyta</taxon>
        <taxon>Tracheophyta</taxon>
        <taxon>Spermatophyta</taxon>
        <taxon>Magnoliopsida</taxon>
        <taxon>eudicotyledons</taxon>
        <taxon>Gunneridae</taxon>
        <taxon>Pentapetalae</taxon>
        <taxon>rosids</taxon>
        <taxon>fabids</taxon>
        <taxon>Rosales</taxon>
        <taxon>Moraceae</taxon>
        <taxon>Moreae</taxon>
        <taxon>Morus</taxon>
    </lineage>
</organism>
<gene>
    <name evidence="7" type="ORF">L484_005313</name>
</gene>
<protein>
    <submittedName>
        <fullName evidence="7">Strictosidine synthase 1</fullName>
    </submittedName>
</protein>
<keyword evidence="4" id="KW-0325">Glycoprotein</keyword>
<evidence type="ECO:0000259" key="6">
    <source>
        <dbReference type="Pfam" id="PF03088"/>
    </source>
</evidence>
<evidence type="ECO:0000256" key="4">
    <source>
        <dbReference type="ARBA" id="ARBA00023180"/>
    </source>
</evidence>
<evidence type="ECO:0000256" key="2">
    <source>
        <dbReference type="ARBA" id="ARBA00009191"/>
    </source>
</evidence>
<evidence type="ECO:0000256" key="5">
    <source>
        <dbReference type="SAM" id="SignalP"/>
    </source>
</evidence>
<proteinExistence type="inferred from homology"/>
<dbReference type="Pfam" id="PF20067">
    <property type="entry name" value="SSL_N"/>
    <property type="match status" value="1"/>
</dbReference>
<dbReference type="STRING" id="981085.W9RH28"/>
<dbReference type="OrthoDB" id="5307922at2759"/>
<feature type="chain" id="PRO_5004931400" evidence="5">
    <location>
        <begin position="17"/>
        <end position="328"/>
    </location>
</feature>
<dbReference type="Pfam" id="PF03088">
    <property type="entry name" value="Str_synth"/>
    <property type="match status" value="1"/>
</dbReference>
<evidence type="ECO:0000313" key="7">
    <source>
        <dbReference type="EMBL" id="EXB76379.1"/>
    </source>
</evidence>
<dbReference type="InterPro" id="IPR018119">
    <property type="entry name" value="Strictosidine_synth_cons-reg"/>
</dbReference>
<dbReference type="GO" id="GO:0016787">
    <property type="term" value="F:hydrolase activity"/>
    <property type="evidence" value="ECO:0007669"/>
    <property type="project" value="TreeGrafter"/>
</dbReference>
<feature type="signal peptide" evidence="5">
    <location>
        <begin position="1"/>
        <end position="16"/>
    </location>
</feature>
<keyword evidence="5" id="KW-0732">Signal</keyword>
<dbReference type="Gene3D" id="2.120.10.30">
    <property type="entry name" value="TolB, C-terminal domain"/>
    <property type="match status" value="1"/>
</dbReference>